<proteinExistence type="predicted"/>
<keyword evidence="2" id="KW-1185">Reference proteome</keyword>
<dbReference type="AlphaFoldDB" id="A0A3M2SGV4"/>
<accession>A0A3M2SGV4</accession>
<dbReference type="EMBL" id="NKUJ01000042">
    <property type="protein sequence ID" value="RMJ16786.1"/>
    <property type="molecule type" value="Genomic_DNA"/>
</dbReference>
<dbReference type="OrthoDB" id="5243667at2759"/>
<evidence type="ECO:0000313" key="2">
    <source>
        <dbReference type="Proteomes" id="UP000277212"/>
    </source>
</evidence>
<protein>
    <submittedName>
        <fullName evidence="1">Uncharacterized protein</fullName>
    </submittedName>
</protein>
<name>A0A3M2SGV4_9HYPO</name>
<dbReference type="Proteomes" id="UP000277212">
    <property type="component" value="Unassembled WGS sequence"/>
</dbReference>
<reference evidence="1 2" key="1">
    <citation type="submission" date="2017-06" db="EMBL/GenBank/DDBJ databases">
        <title>Comparative genomic analysis of Ambrosia Fusariam Clade fungi.</title>
        <authorList>
            <person name="Stajich J.E."/>
            <person name="Carrillo J."/>
            <person name="Kijimoto T."/>
            <person name="Eskalen A."/>
            <person name="O'Donnell K."/>
            <person name="Kasson M."/>
        </authorList>
    </citation>
    <scope>NUCLEOTIDE SEQUENCE [LARGE SCALE GENOMIC DNA]</scope>
    <source>
        <strain evidence="1">UCR3666</strain>
    </source>
</reference>
<organism evidence="1 2">
    <name type="scientific">Fusarium kuroshium</name>
    <dbReference type="NCBI Taxonomy" id="2010991"/>
    <lineage>
        <taxon>Eukaryota</taxon>
        <taxon>Fungi</taxon>
        <taxon>Dikarya</taxon>
        <taxon>Ascomycota</taxon>
        <taxon>Pezizomycotina</taxon>
        <taxon>Sordariomycetes</taxon>
        <taxon>Hypocreomycetidae</taxon>
        <taxon>Hypocreales</taxon>
        <taxon>Nectriaceae</taxon>
        <taxon>Fusarium</taxon>
        <taxon>Fusarium solani species complex</taxon>
    </lineage>
</organism>
<sequence length="519" mass="57717">MEAAGAALGTLDLVGGAVKNYRELLRITARSANFVDIQTRVLLERARLETSLRHLSQLQELPPNVMPIFAQLGQIMDKMIESLLEHPPQQEKTSLQRFGLQTFLEVKADMEIYLKTLSELSKFLEATCMGLHPEETRDAIMDLERAKGPRIVLATDHDVQSSERRHHPQEKNKQDANALKELVMRCGLLLKLRGTEDPLFAELSNHFELWRHGLKSERFYQAIALDSRRSLRHDLALLIYRAVLQIGETIAQSWDPDDHGPNQKPQIYEVLGGFASIAIRVREAVQDLDLPPPAEVGGSKDAQKATTIRTLEVVIGTLRGSFPSLVSFSRTCMAVESDIPTAEEVTDLLEASMKLIRLGSEALSRATVVARVQRDKSIALDIESTTEAFNRQTARLEKWTKKHKRDIDTKLAYKSPAKLVSIAGTWERIAYFLNKLPVAVDDLLNSTSASTKSSPDIKSVIAGLETSVQYLVDLEPQLHSIHSLPPFSESSGDCVVVDIISGEVRSVSQNQSPHLAVGT</sequence>
<evidence type="ECO:0000313" key="1">
    <source>
        <dbReference type="EMBL" id="RMJ16786.1"/>
    </source>
</evidence>
<gene>
    <name evidence="1" type="ORF">CDV36_003571</name>
</gene>
<comment type="caution">
    <text evidence="1">The sequence shown here is derived from an EMBL/GenBank/DDBJ whole genome shotgun (WGS) entry which is preliminary data.</text>
</comment>